<sequence>MVTPPPGPRIFPLHNEARAPKTPKVADVTTRRDGIDKFFRSFNEDYGISLPYREEESPSKRSKSPGHEAMNHMSYMFFQDPEGLSNTLQQFRIQSPTLKGNDEKLNYLLDQLTLKVKILKQQGTPRSKGQWPPPAHSLPHGAQDELFAPPSPTLSVKHAPKATPDTVRYPELPPAIAGPSRNISNTPYTSFTTAHTSFDTAANTSFWSEAPQMGSQAPTSPATSLGSSFDGANDALDCTQTTEYGGFMSSMDEAQIAAVVSAAAADTSPLTSNAVSSFDRTTTDGQDNVARDLTSSFMDVKTSMGPPQPPLPPQTSQSYPSKVARVTELARDVQDEPPQLPRPQNDQSAKDSPGRKRAMLPEHHLVKRIPEDGLAEDNLLDSFRLLPFELRLEVLRAVRSGRLSSEELDRRWQSPRSIESLHKVIDEAIPGFEHGPASLDGYSICAKLRWTQSPANGRLFECELLPPRIELPNAFQRKFGSDRFLILDVDPLNKPPSCLRLSGQQEHVRNRFLDMLGAPQQFLGRTWIQFHAEQQKARKKGRDTEAAKSGVMRYIFVAMTGDGLVPLDLREVVGWALPFEENAKKPFCKAYARLDLSTSRTFQIPMEPDDFVFVKDSLATNEPEDDQFNDPDPMFDHREEYNEETVMNDGCSPALAWIMEQIGQELKSGYVPSVVQFRMAGSKGLIFLERCDPTDEKPKGPLIQITSSQSKLKLRARDLDPKLYDPHITSLYVVRTSKPLTPSCIYTDFMPILVDRHVPPEAIAGPALLDAQGMKDEFLDALQDRGRLLRWLHKERVVAEEHRDKGITLVADFPYARAEKAIRMLESGFEPTKFQPLSKLVLDLAKTIFERKMKYIQVRLPRSTMPFGIADPTGTLKPGEIHLAFSSPFRIEGTEWSINRLTGEVLVARNPAARSSDIQKIKAVFRPELAHILDVVVFPARGPRPLADKLSGGDYDGDTFWICWEQSLVKPFRNAPAPRAPPDPRTLGIEVDHRTLGEIVIDPSREENVRRFVRMCTAKRLSYPLLGTVTLTLGQLVYRDNSLASPKAKLLADLKDLLMDSDKNGYTFDDAAWEQLKRDHGIRGLRKPAYFKYKYADTDAEEDVSKDTRYEEPNTKNIIDNIYFRVFKKTFDSARKIAEEEVLAGAVMEDEDLTRMYTEAIGNAPLDSVLYKELVDLKTNFGGLSGLWKECMNKVSRARATQQSNESIKTWTTAVEDCRNFYLTVRPTNEASSTAVEWLRQCGNAATLWDLMKASALAKYCQNSAMSFHIAANELCLLKAYASGPTRTMIMEAYLAYGMKKRKREVEKPGETEVPGELNAIGDVQDGMFGVS</sequence>
<organism evidence="1 2">
    <name type="scientific">Vermiconidia calcicola</name>
    <dbReference type="NCBI Taxonomy" id="1690605"/>
    <lineage>
        <taxon>Eukaryota</taxon>
        <taxon>Fungi</taxon>
        <taxon>Dikarya</taxon>
        <taxon>Ascomycota</taxon>
        <taxon>Pezizomycotina</taxon>
        <taxon>Dothideomycetes</taxon>
        <taxon>Dothideomycetidae</taxon>
        <taxon>Mycosphaerellales</taxon>
        <taxon>Extremaceae</taxon>
        <taxon>Vermiconidia</taxon>
    </lineage>
</organism>
<protein>
    <submittedName>
        <fullName evidence="1">Uncharacterized protein</fullName>
    </submittedName>
</protein>
<dbReference type="EMBL" id="JAUTXU010000039">
    <property type="protein sequence ID" value="KAK3716992.1"/>
    <property type="molecule type" value="Genomic_DNA"/>
</dbReference>
<evidence type="ECO:0000313" key="2">
    <source>
        <dbReference type="Proteomes" id="UP001281147"/>
    </source>
</evidence>
<accession>A0ACC3NHR8</accession>
<evidence type="ECO:0000313" key="1">
    <source>
        <dbReference type="EMBL" id="KAK3716992.1"/>
    </source>
</evidence>
<keyword evidence="2" id="KW-1185">Reference proteome</keyword>
<name>A0ACC3NHR8_9PEZI</name>
<comment type="caution">
    <text evidence="1">The sequence shown here is derived from an EMBL/GenBank/DDBJ whole genome shotgun (WGS) entry which is preliminary data.</text>
</comment>
<gene>
    <name evidence="1" type="ORF">LTR37_006047</name>
</gene>
<proteinExistence type="predicted"/>
<reference evidence="1" key="1">
    <citation type="submission" date="2023-07" db="EMBL/GenBank/DDBJ databases">
        <title>Black Yeasts Isolated from many extreme environments.</title>
        <authorList>
            <person name="Coleine C."/>
            <person name="Stajich J.E."/>
            <person name="Selbmann L."/>
        </authorList>
    </citation>
    <scope>NUCLEOTIDE SEQUENCE</scope>
    <source>
        <strain evidence="1">CCFEE 5714</strain>
    </source>
</reference>
<dbReference type="Proteomes" id="UP001281147">
    <property type="component" value="Unassembled WGS sequence"/>
</dbReference>